<dbReference type="InterPro" id="IPR001296">
    <property type="entry name" value="Glyco_trans_1"/>
</dbReference>
<accession>X1TD71</accession>
<comment type="caution">
    <text evidence="2">The sequence shown here is derived from an EMBL/GenBank/DDBJ whole genome shotgun (WGS) entry which is preliminary data.</text>
</comment>
<feature type="non-terminal residue" evidence="2">
    <location>
        <position position="249"/>
    </location>
</feature>
<dbReference type="SUPFAM" id="SSF53756">
    <property type="entry name" value="UDP-Glycosyltransferase/glycogen phosphorylase"/>
    <property type="match status" value="1"/>
</dbReference>
<dbReference type="PANTHER" id="PTHR12526">
    <property type="entry name" value="GLYCOSYLTRANSFERASE"/>
    <property type="match status" value="1"/>
</dbReference>
<name>X1TD71_9ZZZZ</name>
<proteinExistence type="predicted"/>
<dbReference type="Gene3D" id="3.40.50.2000">
    <property type="entry name" value="Glycogen Phosphorylase B"/>
    <property type="match status" value="1"/>
</dbReference>
<organism evidence="2">
    <name type="scientific">marine sediment metagenome</name>
    <dbReference type="NCBI Taxonomy" id="412755"/>
    <lineage>
        <taxon>unclassified sequences</taxon>
        <taxon>metagenomes</taxon>
        <taxon>ecological metagenomes</taxon>
    </lineage>
</organism>
<gene>
    <name evidence="2" type="ORF">S12H4_48226</name>
</gene>
<feature type="domain" description="Glycosyl transferase family 1" evidence="1">
    <location>
        <begin position="8"/>
        <end position="164"/>
    </location>
</feature>
<dbReference type="EMBL" id="BARW01030116">
    <property type="protein sequence ID" value="GAJ03278.1"/>
    <property type="molecule type" value="Genomic_DNA"/>
</dbReference>
<evidence type="ECO:0000313" key="2">
    <source>
        <dbReference type="EMBL" id="GAJ03278.1"/>
    </source>
</evidence>
<evidence type="ECO:0000259" key="1">
    <source>
        <dbReference type="Pfam" id="PF00534"/>
    </source>
</evidence>
<dbReference type="GO" id="GO:0016757">
    <property type="term" value="F:glycosyltransferase activity"/>
    <property type="evidence" value="ECO:0007669"/>
    <property type="project" value="InterPro"/>
</dbReference>
<dbReference type="AlphaFoldDB" id="X1TD71"/>
<feature type="non-terminal residue" evidence="2">
    <location>
        <position position="1"/>
    </location>
</feature>
<protein>
    <recommendedName>
        <fullName evidence="1">Glycosyl transferase family 1 domain-containing protein</fullName>
    </recommendedName>
</protein>
<dbReference type="CDD" id="cd03801">
    <property type="entry name" value="GT4_PimA-like"/>
    <property type="match status" value="1"/>
</dbReference>
<dbReference type="Pfam" id="PF00534">
    <property type="entry name" value="Glycos_transf_1"/>
    <property type="match status" value="1"/>
</dbReference>
<reference evidence="2" key="1">
    <citation type="journal article" date="2014" name="Front. Microbiol.">
        <title>High frequency of phylogenetically diverse reductive dehalogenase-homologous genes in deep subseafloor sedimentary metagenomes.</title>
        <authorList>
            <person name="Kawai M."/>
            <person name="Futagami T."/>
            <person name="Toyoda A."/>
            <person name="Takaki Y."/>
            <person name="Nishi S."/>
            <person name="Hori S."/>
            <person name="Arai W."/>
            <person name="Tsubouchi T."/>
            <person name="Morono Y."/>
            <person name="Uchiyama I."/>
            <person name="Ito T."/>
            <person name="Fujiyama A."/>
            <person name="Inagaki F."/>
            <person name="Takami H."/>
        </authorList>
    </citation>
    <scope>NUCLEOTIDE SEQUENCE</scope>
    <source>
        <strain evidence="2">Expedition CK06-06</strain>
    </source>
</reference>
<sequence length="249" mass="26805">AEFRSGARAALKISPDDFLVLFAGGRWFDKGLPMVMEALALMRESAKLVIVGRGDQELFEELAEHNGVRDHIIFAGSTREIIKYYAAADCLVMPARGEAFGLVVAEAAACGVPLITTAIGAADELVEDGVSGFVVTQNPEEIAGCLDRLAADPGLRERMGRMAHQKALALSWDRQAVQIEEFLASHLPQPEALPPLPAAGPGPLRVAVISHSCVVDVNQEPYAELLKHGDIELRLFSPQRWWASVSGGV</sequence>